<accession>A0A9W9NQ87</accession>
<evidence type="ECO:0000256" key="1">
    <source>
        <dbReference type="ARBA" id="ARBA00022737"/>
    </source>
</evidence>
<evidence type="ECO:0000313" key="5">
    <source>
        <dbReference type="Proteomes" id="UP001150941"/>
    </source>
</evidence>
<reference evidence="4" key="2">
    <citation type="journal article" date="2023" name="IMA Fungus">
        <title>Comparative genomic study of the Penicillium genus elucidates a diverse pangenome and 15 lateral gene transfer events.</title>
        <authorList>
            <person name="Petersen C."/>
            <person name="Sorensen T."/>
            <person name="Nielsen M.R."/>
            <person name="Sondergaard T.E."/>
            <person name="Sorensen J.L."/>
            <person name="Fitzpatrick D.A."/>
            <person name="Frisvad J.C."/>
            <person name="Nielsen K.L."/>
        </authorList>
    </citation>
    <scope>NUCLEOTIDE SEQUENCE</scope>
    <source>
        <strain evidence="4">IBT 19713</strain>
    </source>
</reference>
<gene>
    <name evidence="4" type="ORF">N7468_008445</name>
</gene>
<dbReference type="GeneID" id="83205044"/>
<dbReference type="PANTHER" id="PTHR24189:SF50">
    <property type="entry name" value="ANKYRIN REPEAT AND SOCS BOX PROTEIN 2"/>
    <property type="match status" value="1"/>
</dbReference>
<protein>
    <recommendedName>
        <fullName evidence="6">Ankyrin repeat protein</fullName>
    </recommendedName>
</protein>
<keyword evidence="2 3" id="KW-0040">ANK repeat</keyword>
<feature type="repeat" description="ANK" evidence="3">
    <location>
        <begin position="83"/>
        <end position="115"/>
    </location>
</feature>
<dbReference type="Proteomes" id="UP001150941">
    <property type="component" value="Unassembled WGS sequence"/>
</dbReference>
<feature type="repeat" description="ANK" evidence="3">
    <location>
        <begin position="288"/>
        <end position="320"/>
    </location>
</feature>
<evidence type="ECO:0008006" key="6">
    <source>
        <dbReference type="Google" id="ProtNLM"/>
    </source>
</evidence>
<sequence>MEWNKCKLPLEILLCIAEFLCIADLAQFIHAIPVVGQQLPTKQLRQQGGNGDTVLHFLASRGHSDTIALFAEPFRILHTPNIDGMTPLHIAAVHSHYLTVALLLNIGASISALDNHNDSPLHLAIRAHAYTYTRTSEPVTQLLLSHHADPSLPNIDGFTPLHEAVMSHQSPDAVQRLLDAGADVNAPAGRRRWTPLFYAVLFSHQSPGEILSSAGADIHAAPRDTQQHLFSRERGMAIVAVLLRAGPDLEVLDKEGRTVLMETARLGADDAMSLLLKAGASVHARDDQRRTALGHAVMRGNRSTAKRLLEAGTDLWTRDESGRDVVELALWYGHDDMAKVMQRAQRLRPWGYWRDRAG</sequence>
<proteinExistence type="predicted"/>
<dbReference type="PRINTS" id="PR01415">
    <property type="entry name" value="ANKYRIN"/>
</dbReference>
<dbReference type="PROSITE" id="PS50297">
    <property type="entry name" value="ANK_REP_REGION"/>
    <property type="match status" value="3"/>
</dbReference>
<keyword evidence="1" id="KW-0677">Repeat</keyword>
<dbReference type="EMBL" id="JAPQKS010000006">
    <property type="protein sequence ID" value="KAJ5223903.1"/>
    <property type="molecule type" value="Genomic_DNA"/>
</dbReference>
<dbReference type="SMART" id="SM00248">
    <property type="entry name" value="ANK"/>
    <property type="match status" value="9"/>
</dbReference>
<feature type="repeat" description="ANK" evidence="3">
    <location>
        <begin position="255"/>
        <end position="287"/>
    </location>
</feature>
<evidence type="ECO:0000313" key="4">
    <source>
        <dbReference type="EMBL" id="KAJ5223903.1"/>
    </source>
</evidence>
<dbReference type="AlphaFoldDB" id="A0A9W9NQ87"/>
<dbReference type="InterPro" id="IPR050745">
    <property type="entry name" value="Multifunctional_regulatory"/>
</dbReference>
<reference evidence="4" key="1">
    <citation type="submission" date="2022-11" db="EMBL/GenBank/DDBJ databases">
        <authorList>
            <person name="Petersen C."/>
        </authorList>
    </citation>
    <scope>NUCLEOTIDE SEQUENCE</scope>
    <source>
        <strain evidence="4">IBT 19713</strain>
    </source>
</reference>
<dbReference type="Gene3D" id="1.25.40.20">
    <property type="entry name" value="Ankyrin repeat-containing domain"/>
    <property type="match status" value="2"/>
</dbReference>
<dbReference type="Pfam" id="PF12796">
    <property type="entry name" value="Ank_2"/>
    <property type="match status" value="3"/>
</dbReference>
<dbReference type="PANTHER" id="PTHR24189">
    <property type="entry name" value="MYOTROPHIN"/>
    <property type="match status" value="1"/>
</dbReference>
<dbReference type="InterPro" id="IPR036770">
    <property type="entry name" value="Ankyrin_rpt-contain_sf"/>
</dbReference>
<comment type="caution">
    <text evidence="4">The sequence shown here is derived from an EMBL/GenBank/DDBJ whole genome shotgun (WGS) entry which is preliminary data.</text>
</comment>
<organism evidence="4 5">
    <name type="scientific">Penicillium chermesinum</name>
    <dbReference type="NCBI Taxonomy" id="63820"/>
    <lineage>
        <taxon>Eukaryota</taxon>
        <taxon>Fungi</taxon>
        <taxon>Dikarya</taxon>
        <taxon>Ascomycota</taxon>
        <taxon>Pezizomycotina</taxon>
        <taxon>Eurotiomycetes</taxon>
        <taxon>Eurotiomycetidae</taxon>
        <taxon>Eurotiales</taxon>
        <taxon>Aspergillaceae</taxon>
        <taxon>Penicillium</taxon>
    </lineage>
</organism>
<dbReference type="PROSITE" id="PS50088">
    <property type="entry name" value="ANK_REPEAT"/>
    <property type="match status" value="4"/>
</dbReference>
<keyword evidence="5" id="KW-1185">Reference proteome</keyword>
<evidence type="ECO:0000256" key="3">
    <source>
        <dbReference type="PROSITE-ProRule" id="PRU00023"/>
    </source>
</evidence>
<dbReference type="RefSeq" id="XP_058328086.1">
    <property type="nucleotide sequence ID" value="XM_058477741.1"/>
</dbReference>
<dbReference type="SUPFAM" id="SSF48403">
    <property type="entry name" value="Ankyrin repeat"/>
    <property type="match status" value="1"/>
</dbReference>
<dbReference type="OrthoDB" id="366390at2759"/>
<evidence type="ECO:0000256" key="2">
    <source>
        <dbReference type="ARBA" id="ARBA00023043"/>
    </source>
</evidence>
<name>A0A9W9NQ87_9EURO</name>
<dbReference type="InterPro" id="IPR002110">
    <property type="entry name" value="Ankyrin_rpt"/>
</dbReference>
<feature type="repeat" description="ANK" evidence="3">
    <location>
        <begin position="156"/>
        <end position="189"/>
    </location>
</feature>